<dbReference type="Pfam" id="PF17957">
    <property type="entry name" value="Big_7"/>
    <property type="match status" value="2"/>
</dbReference>
<feature type="chain" id="PRO_5046778043" evidence="1">
    <location>
        <begin position="21"/>
        <end position="478"/>
    </location>
</feature>
<sequence length="478" mass="51433">MLVAAVVSGLVAASASPALADDPDPDTTAPVIVDLGVQPGQLIPRRFRFEPVVTDDVGVVKIEGLLGGLRDHVFCGAVSCTVETTNRVQHDAELPLSLWAIDAAGNRSEVVTTTVRIDKEIGPVTLSPPVNSILPSGPVTVRLSGMADDIVKVEMTSLFDGGEVLATRTEAPWEFTWNAVGGTTRPHFRLTDRAGNTGIQDSRYVVDAEAPVIERVDSVSAYSPGRVDLGGAWVGQVSRLRAVIRDKSRIARYEWRVDGRIVSSDPTLSWVPANHPAATADISLQVWDPFGYTASTSFTVNLDKDAPAMTVYPAEGALIRGATFRTGVKATDAHGVAYVALQAPDNPAGSRADAHTVSSGRDGKRQITWLSVDNLGNARFVWRTVIVDNTAPSVAYRKAPKNLAKLKARTTLTATAADRNGIARVQLLVDGKVVATDTNATYTFTLNPKKYGKRFTVQLRAYDKAGNVKYTTKRVYRR</sequence>
<comment type="caution">
    <text evidence="2">The sequence shown here is derived from an EMBL/GenBank/DDBJ whole genome shotgun (WGS) entry which is preliminary data.</text>
</comment>
<name>A0ABS3UJ23_9ACTN</name>
<accession>A0ABS3UJ23</accession>
<dbReference type="RefSeq" id="WP_208467938.1">
    <property type="nucleotide sequence ID" value="NZ_JAGFNS010000008.1"/>
</dbReference>
<dbReference type="Proteomes" id="UP000679690">
    <property type="component" value="Unassembled WGS sequence"/>
</dbReference>
<keyword evidence="3" id="KW-1185">Reference proteome</keyword>
<proteinExistence type="predicted"/>
<gene>
    <name evidence="2" type="ORF">J5X75_14780</name>
</gene>
<feature type="signal peptide" evidence="1">
    <location>
        <begin position="1"/>
        <end position="20"/>
    </location>
</feature>
<evidence type="ECO:0000313" key="3">
    <source>
        <dbReference type="Proteomes" id="UP000679690"/>
    </source>
</evidence>
<evidence type="ECO:0000313" key="2">
    <source>
        <dbReference type="EMBL" id="MBO3738789.1"/>
    </source>
</evidence>
<keyword evidence="1" id="KW-0732">Signal</keyword>
<dbReference type="Gene3D" id="2.60.40.10">
    <property type="entry name" value="Immunoglobulins"/>
    <property type="match status" value="2"/>
</dbReference>
<dbReference type="EMBL" id="JAGFNS010000008">
    <property type="protein sequence ID" value="MBO3738789.1"/>
    <property type="molecule type" value="Genomic_DNA"/>
</dbReference>
<reference evidence="2 3" key="1">
    <citation type="submission" date="2021-03" db="EMBL/GenBank/DDBJ databases">
        <title>Actinoplanes flavus sp. nov., a novel actinomycete isolated from Coconut Palm rhizosphere soil.</title>
        <authorList>
            <person name="Luo X."/>
        </authorList>
    </citation>
    <scope>NUCLEOTIDE SEQUENCE [LARGE SCALE GENOMIC DNA]</scope>
    <source>
        <strain evidence="2 3">NEAU-H7</strain>
    </source>
</reference>
<protein>
    <submittedName>
        <fullName evidence="2">Ig-like domain repeat protein</fullName>
    </submittedName>
</protein>
<evidence type="ECO:0000256" key="1">
    <source>
        <dbReference type="SAM" id="SignalP"/>
    </source>
</evidence>
<dbReference type="InterPro" id="IPR013783">
    <property type="entry name" value="Ig-like_fold"/>
</dbReference>
<organism evidence="2 3">
    <name type="scientific">Actinoplanes flavus</name>
    <dbReference type="NCBI Taxonomy" id="2820290"/>
    <lineage>
        <taxon>Bacteria</taxon>
        <taxon>Bacillati</taxon>
        <taxon>Actinomycetota</taxon>
        <taxon>Actinomycetes</taxon>
        <taxon>Micromonosporales</taxon>
        <taxon>Micromonosporaceae</taxon>
        <taxon>Actinoplanes</taxon>
    </lineage>
</organism>